<dbReference type="InterPro" id="IPR019481">
    <property type="entry name" value="TFIIIC_triple_barrel"/>
</dbReference>
<gene>
    <name evidence="3" type="ORF">Ahy_A08g040239</name>
</gene>
<sequence>MFKGPNPIPAHSLRTLKFTPESEPPSHSLTLTNLPPPTATRHRTVASTSPSRPHPAGIASLLLPPSLVSASPSLVSLFLPRILPSHNQVMSCTPRNMEANMTTPHDGGDEEEYVLLDLDGVSNIINIPPNAKYILTGLDTLNPVLIIDDKLKLIGEYEETIGTCIAFTEQGELLHEENDKKLRRFTSLLSFRSSSPSSLLCVFASLSWYWSALLQPWSLLPRALLCFAICSVLSGLASTSDNPVVHEESGPSDANLFSATRIIDSNQPPTKEVKPLCQLHKVLKFKISPDSEIQSATTKDAK</sequence>
<dbReference type="InterPro" id="IPR042771">
    <property type="entry name" value="GTF3C6-like"/>
</dbReference>
<dbReference type="PANTHER" id="PTHR21860:SF2">
    <property type="entry name" value="GENERAL TRANSCRIPTION FACTOR 3C POLYPEPTIDE 6"/>
    <property type="match status" value="1"/>
</dbReference>
<dbReference type="GO" id="GO:0000127">
    <property type="term" value="C:transcription factor TFIIIC complex"/>
    <property type="evidence" value="ECO:0007669"/>
    <property type="project" value="TreeGrafter"/>
</dbReference>
<accession>A0A445BYK6</accession>
<dbReference type="Pfam" id="PF10419">
    <property type="entry name" value="TFIIIC_sub6"/>
    <property type="match status" value="1"/>
</dbReference>
<protein>
    <recommendedName>
        <fullName evidence="2">Transcription factor TFIIIC triple barrel domain-containing protein</fullName>
    </recommendedName>
</protein>
<organism evidence="3 4">
    <name type="scientific">Arachis hypogaea</name>
    <name type="common">Peanut</name>
    <dbReference type="NCBI Taxonomy" id="3818"/>
    <lineage>
        <taxon>Eukaryota</taxon>
        <taxon>Viridiplantae</taxon>
        <taxon>Streptophyta</taxon>
        <taxon>Embryophyta</taxon>
        <taxon>Tracheophyta</taxon>
        <taxon>Spermatophyta</taxon>
        <taxon>Magnoliopsida</taxon>
        <taxon>eudicotyledons</taxon>
        <taxon>Gunneridae</taxon>
        <taxon>Pentapetalae</taxon>
        <taxon>rosids</taxon>
        <taxon>fabids</taxon>
        <taxon>Fabales</taxon>
        <taxon>Fabaceae</taxon>
        <taxon>Papilionoideae</taxon>
        <taxon>50 kb inversion clade</taxon>
        <taxon>dalbergioids sensu lato</taxon>
        <taxon>Dalbergieae</taxon>
        <taxon>Pterocarpus clade</taxon>
        <taxon>Arachis</taxon>
    </lineage>
</organism>
<evidence type="ECO:0000313" key="3">
    <source>
        <dbReference type="EMBL" id="RYR43844.1"/>
    </source>
</evidence>
<dbReference type="Gene3D" id="2.60.40.4370">
    <property type="match status" value="1"/>
</dbReference>
<dbReference type="PANTHER" id="PTHR21860">
    <property type="entry name" value="TRANSCRIPTION INITIATION FACTOR IIIC TFIIIC , POLYPEPTIDE 6-RELATED"/>
    <property type="match status" value="1"/>
</dbReference>
<dbReference type="STRING" id="3818.A0A445BYK6"/>
<comment type="caution">
    <text evidence="3">The sequence shown here is derived from an EMBL/GenBank/DDBJ whole genome shotgun (WGS) entry which is preliminary data.</text>
</comment>
<dbReference type="GO" id="GO:0006383">
    <property type="term" value="P:transcription by RNA polymerase III"/>
    <property type="evidence" value="ECO:0007669"/>
    <property type="project" value="InterPro"/>
</dbReference>
<feature type="region of interest" description="Disordered" evidence="1">
    <location>
        <begin position="19"/>
        <end position="53"/>
    </location>
</feature>
<reference evidence="3 4" key="1">
    <citation type="submission" date="2019-01" db="EMBL/GenBank/DDBJ databases">
        <title>Sequencing of cultivated peanut Arachis hypogaea provides insights into genome evolution and oil improvement.</title>
        <authorList>
            <person name="Chen X."/>
        </authorList>
    </citation>
    <scope>NUCLEOTIDE SEQUENCE [LARGE SCALE GENOMIC DNA]</scope>
    <source>
        <strain evidence="4">cv. Fuhuasheng</strain>
        <tissue evidence="3">Leaves</tissue>
    </source>
</reference>
<keyword evidence="4" id="KW-1185">Reference proteome</keyword>
<evidence type="ECO:0000313" key="4">
    <source>
        <dbReference type="Proteomes" id="UP000289738"/>
    </source>
</evidence>
<evidence type="ECO:0000259" key="2">
    <source>
        <dbReference type="Pfam" id="PF10419"/>
    </source>
</evidence>
<dbReference type="AlphaFoldDB" id="A0A445BYK6"/>
<dbReference type="EMBL" id="SDMP01000008">
    <property type="protein sequence ID" value="RYR43844.1"/>
    <property type="molecule type" value="Genomic_DNA"/>
</dbReference>
<evidence type="ECO:0000256" key="1">
    <source>
        <dbReference type="SAM" id="MobiDB-lite"/>
    </source>
</evidence>
<name>A0A445BYK6_ARAHY</name>
<proteinExistence type="predicted"/>
<dbReference type="Proteomes" id="UP000289738">
    <property type="component" value="Chromosome A08"/>
</dbReference>
<feature type="domain" description="Transcription factor TFIIIC triple barrel" evidence="2">
    <location>
        <begin position="110"/>
        <end position="285"/>
    </location>
</feature>